<dbReference type="Proteomes" id="UP000698800">
    <property type="component" value="Unassembled WGS sequence"/>
</dbReference>
<comment type="similarity">
    <text evidence="2">Belongs to the UPF0220 family.</text>
</comment>
<dbReference type="AlphaFoldDB" id="A0A9P8L4L2"/>
<dbReference type="InterPro" id="IPR007919">
    <property type="entry name" value="UPF0220"/>
</dbReference>
<feature type="transmembrane region" description="Helical" evidence="6">
    <location>
        <begin position="50"/>
        <end position="69"/>
    </location>
</feature>
<keyword evidence="5 6" id="KW-0472">Membrane</keyword>
<reference evidence="7" key="1">
    <citation type="submission" date="2021-03" db="EMBL/GenBank/DDBJ databases">
        <title>Comparative genomics and phylogenomic investigation of the class Geoglossomycetes provide insights into ecological specialization and systematics.</title>
        <authorList>
            <person name="Melie T."/>
            <person name="Pirro S."/>
            <person name="Miller A.N."/>
            <person name="Quandt A."/>
        </authorList>
    </citation>
    <scope>NUCLEOTIDE SEQUENCE</scope>
    <source>
        <strain evidence="7">GBOQ0MN5Z8</strain>
    </source>
</reference>
<evidence type="ECO:0000256" key="4">
    <source>
        <dbReference type="ARBA" id="ARBA00022989"/>
    </source>
</evidence>
<feature type="transmembrane region" description="Helical" evidence="6">
    <location>
        <begin position="161"/>
        <end position="183"/>
    </location>
</feature>
<dbReference type="PANTHER" id="PTHR13180">
    <property type="entry name" value="SMALL MEMBRANE PROTEIN-RELATED"/>
    <property type="match status" value="1"/>
</dbReference>
<evidence type="ECO:0000256" key="1">
    <source>
        <dbReference type="ARBA" id="ARBA00004141"/>
    </source>
</evidence>
<proteinExistence type="inferred from homology"/>
<keyword evidence="8" id="KW-1185">Reference proteome</keyword>
<comment type="subcellular location">
    <subcellularLocation>
        <location evidence="1">Membrane</location>
        <topology evidence="1">Multi-pass membrane protein</topology>
    </subcellularLocation>
</comment>
<dbReference type="EMBL" id="JAGHQL010000034">
    <property type="protein sequence ID" value="KAH0543383.1"/>
    <property type="molecule type" value="Genomic_DNA"/>
</dbReference>
<evidence type="ECO:0000313" key="7">
    <source>
        <dbReference type="EMBL" id="KAH0543383.1"/>
    </source>
</evidence>
<dbReference type="GO" id="GO:0016020">
    <property type="term" value="C:membrane"/>
    <property type="evidence" value="ECO:0007669"/>
    <property type="project" value="UniProtKB-SubCell"/>
</dbReference>
<evidence type="ECO:0000256" key="5">
    <source>
        <dbReference type="ARBA" id="ARBA00023136"/>
    </source>
</evidence>
<evidence type="ECO:0000313" key="8">
    <source>
        <dbReference type="Proteomes" id="UP000698800"/>
    </source>
</evidence>
<keyword evidence="3 6" id="KW-0812">Transmembrane</keyword>
<dbReference type="OrthoDB" id="268928at2759"/>
<evidence type="ECO:0000256" key="3">
    <source>
        <dbReference type="ARBA" id="ARBA00022692"/>
    </source>
</evidence>
<dbReference type="Pfam" id="PF05255">
    <property type="entry name" value="UPF0220"/>
    <property type="match status" value="1"/>
</dbReference>
<organism evidence="7 8">
    <name type="scientific">Glutinoglossum americanum</name>
    <dbReference type="NCBI Taxonomy" id="1670608"/>
    <lineage>
        <taxon>Eukaryota</taxon>
        <taxon>Fungi</taxon>
        <taxon>Dikarya</taxon>
        <taxon>Ascomycota</taxon>
        <taxon>Pezizomycotina</taxon>
        <taxon>Geoglossomycetes</taxon>
        <taxon>Geoglossales</taxon>
        <taxon>Geoglossaceae</taxon>
        <taxon>Glutinoglossum</taxon>
    </lineage>
</organism>
<gene>
    <name evidence="7" type="ORF">FGG08_002339</name>
</gene>
<feature type="transmembrane region" description="Helical" evidence="6">
    <location>
        <begin position="89"/>
        <end position="106"/>
    </location>
</feature>
<comment type="caution">
    <text evidence="7">The sequence shown here is derived from an EMBL/GenBank/DDBJ whole genome shotgun (WGS) entry which is preliminary data.</text>
</comment>
<sequence>MPELTDGDQGSTSINIRKVLKQIVYNAKMSARLFRFPKPEWLNSQNTRTAGVYLAGALFSLGFFFFIDASVFSRSWKNGSDVHIKFVDWVPGICSALGMLVINSVNKTHLSPEFSYSSEGNTWRAKLVLFMGFALMAGGLAGSVTVLVMKYLVPEYPWPTLYLGVANVITNSLIMLSSIALWVSQSIEDEYTYNLAL</sequence>
<name>A0A9P8L4L2_9PEZI</name>
<keyword evidence="4 6" id="KW-1133">Transmembrane helix</keyword>
<feature type="transmembrane region" description="Helical" evidence="6">
    <location>
        <begin position="127"/>
        <end position="149"/>
    </location>
</feature>
<evidence type="ECO:0000256" key="2">
    <source>
        <dbReference type="ARBA" id="ARBA00005335"/>
    </source>
</evidence>
<accession>A0A9P8L4L2</accession>
<protein>
    <submittedName>
        <fullName evidence="7">Uncharacterized protein</fullName>
    </submittedName>
</protein>
<evidence type="ECO:0000256" key="6">
    <source>
        <dbReference type="SAM" id="Phobius"/>
    </source>
</evidence>